<keyword evidence="4" id="KW-1185">Reference proteome</keyword>
<reference evidence="4" key="1">
    <citation type="journal article" date="2014" name="Genome Announc.">
        <title>Genome sequence and annotation of Acremonium chrysogenum, producer of the beta-lactam antibiotic cephalosporin C.</title>
        <authorList>
            <person name="Terfehr D."/>
            <person name="Dahlmann T.A."/>
            <person name="Specht T."/>
            <person name="Zadra I."/>
            <person name="Kuernsteiner H."/>
            <person name="Kueck U."/>
        </authorList>
    </citation>
    <scope>NUCLEOTIDE SEQUENCE [LARGE SCALE GENOMIC DNA]</scope>
    <source>
        <strain evidence="4">ATCC 11550 / CBS 779.69 / DSM 880 / IAM 14645 / JCM 23072 / IMI 49137</strain>
    </source>
</reference>
<dbReference type="InterPro" id="IPR057684">
    <property type="entry name" value="DUF7924"/>
</dbReference>
<dbReference type="Pfam" id="PF25545">
    <property type="entry name" value="DUF7924"/>
    <property type="match status" value="1"/>
</dbReference>
<feature type="compositionally biased region" description="Low complexity" evidence="1">
    <location>
        <begin position="128"/>
        <end position="150"/>
    </location>
</feature>
<proteinExistence type="predicted"/>
<dbReference type="PANTHER" id="PTHR42470:SF1">
    <property type="entry name" value="VAST DOMAIN-CONTAINING PROTEIN"/>
    <property type="match status" value="1"/>
</dbReference>
<dbReference type="HOGENOM" id="CLU_1660184_0_0_1"/>
<evidence type="ECO:0000256" key="1">
    <source>
        <dbReference type="SAM" id="MobiDB-lite"/>
    </source>
</evidence>
<sequence length="159" mass="17828">MHVLLPSSPVFLGDCNERLEGLANSTCVNDARRLSHQPRQCNEVTPINSAAFSIAVRGVEARLYISWKHNDLDYYVADVDSFLLHRPEDYLNFRKYVRNILEWGKGSRLREIQDSLDILLEESRKRASAAAKSRAPQSTGSGSSSSSSRGSKSRKTSKQ</sequence>
<feature type="region of interest" description="Disordered" evidence="1">
    <location>
        <begin position="127"/>
        <end position="159"/>
    </location>
</feature>
<comment type="caution">
    <text evidence="3">The sequence shown here is derived from an EMBL/GenBank/DDBJ whole genome shotgun (WGS) entry which is preliminary data.</text>
</comment>
<evidence type="ECO:0000313" key="4">
    <source>
        <dbReference type="Proteomes" id="UP000029964"/>
    </source>
</evidence>
<evidence type="ECO:0000313" key="3">
    <source>
        <dbReference type="EMBL" id="KFH43469.1"/>
    </source>
</evidence>
<dbReference type="AlphaFoldDB" id="A0A086T287"/>
<dbReference type="Proteomes" id="UP000029964">
    <property type="component" value="Unassembled WGS sequence"/>
</dbReference>
<protein>
    <recommendedName>
        <fullName evidence="2">DUF7924 domain-containing protein</fullName>
    </recommendedName>
</protein>
<dbReference type="EMBL" id="JPKY01000068">
    <property type="protein sequence ID" value="KFH43469.1"/>
    <property type="molecule type" value="Genomic_DNA"/>
</dbReference>
<feature type="domain" description="DUF7924" evidence="2">
    <location>
        <begin position="25"/>
        <end position="115"/>
    </location>
</feature>
<gene>
    <name evidence="3" type="ORF">ACRE_057490</name>
</gene>
<dbReference type="OrthoDB" id="5426775at2759"/>
<organism evidence="3 4">
    <name type="scientific">Hapsidospora chrysogenum (strain ATCC 11550 / CBS 779.69 / DSM 880 / IAM 14645 / JCM 23072 / IMI 49137)</name>
    <name type="common">Acremonium chrysogenum</name>
    <dbReference type="NCBI Taxonomy" id="857340"/>
    <lineage>
        <taxon>Eukaryota</taxon>
        <taxon>Fungi</taxon>
        <taxon>Dikarya</taxon>
        <taxon>Ascomycota</taxon>
        <taxon>Pezizomycotina</taxon>
        <taxon>Sordariomycetes</taxon>
        <taxon>Hypocreomycetidae</taxon>
        <taxon>Hypocreales</taxon>
        <taxon>Bionectriaceae</taxon>
        <taxon>Hapsidospora</taxon>
    </lineage>
</organism>
<accession>A0A086T287</accession>
<dbReference type="STRING" id="857340.A0A086T287"/>
<evidence type="ECO:0000259" key="2">
    <source>
        <dbReference type="Pfam" id="PF25545"/>
    </source>
</evidence>
<dbReference type="PANTHER" id="PTHR42470">
    <property type="entry name" value="VAST DOMAIN-CONTAINING PROTEIN"/>
    <property type="match status" value="1"/>
</dbReference>
<name>A0A086T287_HAPC1</name>